<accession>A0A3R7KQ38</accession>
<dbReference type="Proteomes" id="UP000283634">
    <property type="component" value="Unassembled WGS sequence"/>
</dbReference>
<feature type="transmembrane region" description="Helical" evidence="1">
    <location>
        <begin position="49"/>
        <end position="75"/>
    </location>
</feature>
<dbReference type="AlphaFoldDB" id="A0A3R7KQ38"/>
<evidence type="ECO:0000313" key="2">
    <source>
        <dbReference type="EMBL" id="RNF07441.1"/>
    </source>
</evidence>
<keyword evidence="3" id="KW-1185">Reference proteome</keyword>
<dbReference type="RefSeq" id="XP_029239826.1">
    <property type="nucleotide sequence ID" value="XM_029380389.1"/>
</dbReference>
<organism evidence="2 3">
    <name type="scientific">Trypanosoma rangeli</name>
    <dbReference type="NCBI Taxonomy" id="5698"/>
    <lineage>
        <taxon>Eukaryota</taxon>
        <taxon>Discoba</taxon>
        <taxon>Euglenozoa</taxon>
        <taxon>Kinetoplastea</taxon>
        <taxon>Metakinetoplastina</taxon>
        <taxon>Trypanosomatida</taxon>
        <taxon>Trypanosomatidae</taxon>
        <taxon>Trypanosoma</taxon>
        <taxon>Herpetosoma</taxon>
    </lineage>
</organism>
<keyword evidence="1" id="KW-0472">Membrane</keyword>
<keyword evidence="1" id="KW-0812">Transmembrane</keyword>
<keyword evidence="1" id="KW-1133">Transmembrane helix</keyword>
<proteinExistence type="predicted"/>
<dbReference type="EMBL" id="MKGL01000086">
    <property type="protein sequence ID" value="RNF07441.1"/>
    <property type="molecule type" value="Genomic_DNA"/>
</dbReference>
<gene>
    <name evidence="2" type="ORF">TraAM80_03417</name>
</gene>
<evidence type="ECO:0000313" key="3">
    <source>
        <dbReference type="Proteomes" id="UP000283634"/>
    </source>
</evidence>
<evidence type="ECO:0000256" key="1">
    <source>
        <dbReference type="SAM" id="Phobius"/>
    </source>
</evidence>
<name>A0A3R7KQ38_TRYRA</name>
<reference evidence="2 3" key="1">
    <citation type="journal article" date="2018" name="BMC Genomics">
        <title>Genomic comparison of Trypanosoma conorhini and Trypanosoma rangeli to Trypanosoma cruzi strains of high and low virulence.</title>
        <authorList>
            <person name="Bradwell K.R."/>
            <person name="Koparde V.N."/>
            <person name="Matveyev A.V."/>
            <person name="Serrano M.G."/>
            <person name="Alves J.M."/>
            <person name="Parikh H."/>
            <person name="Huang B."/>
            <person name="Lee V."/>
            <person name="Espinosa-Alvarez O."/>
            <person name="Ortiz P.A."/>
            <person name="Costa-Martins A.G."/>
            <person name="Teixeira M.M."/>
            <person name="Buck G.A."/>
        </authorList>
    </citation>
    <scope>NUCLEOTIDE SEQUENCE [LARGE SCALE GENOMIC DNA]</scope>
    <source>
        <strain evidence="2 3">AM80</strain>
    </source>
</reference>
<protein>
    <submittedName>
        <fullName evidence="2">Uncharacterized protein</fullName>
    </submittedName>
</protein>
<dbReference type="GeneID" id="40327350"/>
<comment type="caution">
    <text evidence="2">The sequence shown here is derived from an EMBL/GenBank/DDBJ whole genome shotgun (WGS) entry which is preliminary data.</text>
</comment>
<sequence>MEVMWDRETSFHEWARHVLHIYKYLTLFFSLVSLRNQDQTEFLQLDLRLGVVFFSFLCFGMLLFLVGVPLQLGVLHAPLGALSKRRWLLSLLLCCRPGRMRLFRLGRAAPTDRAV</sequence>
<feature type="transmembrane region" description="Helical" evidence="1">
    <location>
        <begin position="21"/>
        <end position="37"/>
    </location>
</feature>